<evidence type="ECO:0000313" key="2">
    <source>
        <dbReference type="Proteomes" id="UP001597403"/>
    </source>
</evidence>
<reference evidence="2" key="1">
    <citation type="journal article" date="2019" name="Int. J. Syst. Evol. Microbiol.">
        <title>The Global Catalogue of Microorganisms (GCM) 10K type strain sequencing project: providing services to taxonomists for standard genome sequencing and annotation.</title>
        <authorList>
            <consortium name="The Broad Institute Genomics Platform"/>
            <consortium name="The Broad Institute Genome Sequencing Center for Infectious Disease"/>
            <person name="Wu L."/>
            <person name="Ma J."/>
        </authorList>
    </citation>
    <scope>NUCLEOTIDE SEQUENCE [LARGE SCALE GENOMIC DNA]</scope>
    <source>
        <strain evidence="2">CGMCC 1.15067</strain>
    </source>
</reference>
<dbReference type="PANTHER" id="PTHR43564:SF2">
    <property type="entry name" value="BLR6059 PROTEIN"/>
    <property type="match status" value="1"/>
</dbReference>
<keyword evidence="1" id="KW-0378">Hydrolase</keyword>
<accession>A0ABW4UXZ5</accession>
<dbReference type="PANTHER" id="PTHR43564">
    <property type="entry name" value="KYNURENINE FORMAMIDASE-LIKE PROTEIN"/>
    <property type="match status" value="1"/>
</dbReference>
<gene>
    <name evidence="1" type="ORF">ACFSGI_14420</name>
</gene>
<dbReference type="InterPro" id="IPR007325">
    <property type="entry name" value="KFase/CYL"/>
</dbReference>
<organism evidence="1 2">
    <name type="scientific">Paenibacillus nicotianae</name>
    <dbReference type="NCBI Taxonomy" id="1526551"/>
    <lineage>
        <taxon>Bacteria</taxon>
        <taxon>Bacillati</taxon>
        <taxon>Bacillota</taxon>
        <taxon>Bacilli</taxon>
        <taxon>Bacillales</taxon>
        <taxon>Paenibacillaceae</taxon>
        <taxon>Paenibacillus</taxon>
    </lineage>
</organism>
<protein>
    <submittedName>
        <fullName evidence="1">Cyclase family protein</fullName>
        <ecNumber evidence="1">3.5.-.-</ecNumber>
    </submittedName>
</protein>
<comment type="caution">
    <text evidence="1">The sequence shown here is derived from an EMBL/GenBank/DDBJ whole genome shotgun (WGS) entry which is preliminary data.</text>
</comment>
<name>A0ABW4UXZ5_9BACL</name>
<dbReference type="Pfam" id="PF04199">
    <property type="entry name" value="Cyclase"/>
    <property type="match status" value="1"/>
</dbReference>
<dbReference type="InterPro" id="IPR037175">
    <property type="entry name" value="KFase_sf"/>
</dbReference>
<dbReference type="EMBL" id="JBHUGF010000010">
    <property type="protein sequence ID" value="MFD1991167.1"/>
    <property type="molecule type" value="Genomic_DNA"/>
</dbReference>
<proteinExistence type="predicted"/>
<keyword evidence="2" id="KW-1185">Reference proteome</keyword>
<dbReference type="GO" id="GO:0016787">
    <property type="term" value="F:hydrolase activity"/>
    <property type="evidence" value="ECO:0007669"/>
    <property type="project" value="UniProtKB-KW"/>
</dbReference>
<sequence>MAIIDLSVSIVSQLPVDPPAQMATIQYIDHQASVPTMLSFFPGATASDLPQGLGWAIEQISLTTHTGTHLDAPYHYHPTMNGGERSLTIDEIPLEWCIGNGVVIDFSDRPDGYVCTAKDVKQYLEARQYTLKAGDIVLVHTSAMEHYGTPAYLQSGCGMGREATLWLIEQGVKMMGTNAWSWDAPLPTIAERYKETGDASLIWEGHFAGIEKTYCHIEKLCNLEKLPFTGFQFIGLPIKIDKASAGWIRAVAIVPD</sequence>
<dbReference type="SUPFAM" id="SSF102198">
    <property type="entry name" value="Putative cyclase"/>
    <property type="match status" value="1"/>
</dbReference>
<dbReference type="RefSeq" id="WP_379283503.1">
    <property type="nucleotide sequence ID" value="NZ_JBHUGF010000010.1"/>
</dbReference>
<dbReference type="Proteomes" id="UP001597403">
    <property type="component" value="Unassembled WGS sequence"/>
</dbReference>
<evidence type="ECO:0000313" key="1">
    <source>
        <dbReference type="EMBL" id="MFD1991167.1"/>
    </source>
</evidence>
<dbReference type="EC" id="3.5.-.-" evidence="1"/>
<dbReference type="Gene3D" id="3.50.30.50">
    <property type="entry name" value="Putative cyclase"/>
    <property type="match status" value="1"/>
</dbReference>